<keyword evidence="7" id="KW-1185">Reference proteome</keyword>
<evidence type="ECO:0000256" key="4">
    <source>
        <dbReference type="PROSITE-ProRule" id="PRU00335"/>
    </source>
</evidence>
<dbReference type="Proteomes" id="UP001595616">
    <property type="component" value="Unassembled WGS sequence"/>
</dbReference>
<dbReference type="SUPFAM" id="SSF46689">
    <property type="entry name" value="Homeodomain-like"/>
    <property type="match status" value="1"/>
</dbReference>
<dbReference type="EMBL" id="JBHRYQ010000001">
    <property type="protein sequence ID" value="MFC3812122.1"/>
    <property type="molecule type" value="Genomic_DNA"/>
</dbReference>
<comment type="caution">
    <text evidence="6">The sequence shown here is derived from an EMBL/GenBank/DDBJ whole genome shotgun (WGS) entry which is preliminary data.</text>
</comment>
<accession>A0ABV7Z1C9</accession>
<evidence type="ECO:0000256" key="1">
    <source>
        <dbReference type="ARBA" id="ARBA00023015"/>
    </source>
</evidence>
<feature type="domain" description="HTH tetR-type" evidence="5">
    <location>
        <begin position="1"/>
        <end position="59"/>
    </location>
</feature>
<dbReference type="InterPro" id="IPR001647">
    <property type="entry name" value="HTH_TetR"/>
</dbReference>
<evidence type="ECO:0000256" key="3">
    <source>
        <dbReference type="ARBA" id="ARBA00023163"/>
    </source>
</evidence>
<evidence type="ECO:0000313" key="7">
    <source>
        <dbReference type="Proteomes" id="UP001595616"/>
    </source>
</evidence>
<dbReference type="Gene3D" id="1.10.357.10">
    <property type="entry name" value="Tetracycline Repressor, domain 2"/>
    <property type="match status" value="1"/>
</dbReference>
<proteinExistence type="predicted"/>
<dbReference type="PANTHER" id="PTHR43479">
    <property type="entry name" value="ACREF/ENVCD OPERON REPRESSOR-RELATED"/>
    <property type="match status" value="1"/>
</dbReference>
<feature type="DNA-binding region" description="H-T-H motif" evidence="4">
    <location>
        <begin position="22"/>
        <end position="41"/>
    </location>
</feature>
<organism evidence="6 7">
    <name type="scientific">Lacihabitans lacunae</name>
    <dbReference type="NCBI Taxonomy" id="1028214"/>
    <lineage>
        <taxon>Bacteria</taxon>
        <taxon>Pseudomonadati</taxon>
        <taxon>Bacteroidota</taxon>
        <taxon>Cytophagia</taxon>
        <taxon>Cytophagales</taxon>
        <taxon>Leadbetterellaceae</taxon>
        <taxon>Lacihabitans</taxon>
    </lineage>
</organism>
<name>A0ABV7Z1C9_9BACT</name>
<dbReference type="RefSeq" id="WP_379838988.1">
    <property type="nucleotide sequence ID" value="NZ_JBHRYQ010000001.1"/>
</dbReference>
<evidence type="ECO:0000313" key="6">
    <source>
        <dbReference type="EMBL" id="MFC3812122.1"/>
    </source>
</evidence>
<dbReference type="InterPro" id="IPR009057">
    <property type="entry name" value="Homeodomain-like_sf"/>
</dbReference>
<evidence type="ECO:0000259" key="5">
    <source>
        <dbReference type="PROSITE" id="PS50977"/>
    </source>
</evidence>
<gene>
    <name evidence="6" type="ORF">ACFOOI_15785</name>
</gene>
<dbReference type="SUPFAM" id="SSF48498">
    <property type="entry name" value="Tetracyclin repressor-like, C-terminal domain"/>
    <property type="match status" value="1"/>
</dbReference>
<protein>
    <submittedName>
        <fullName evidence="6">TetR/AcrR family transcriptional regulator</fullName>
    </submittedName>
</protein>
<keyword evidence="1" id="KW-0805">Transcription regulation</keyword>
<sequence length="191" mass="22219">MRRKILDAAKTLFLELGFEKTSIRNIADAIEYSPGTIYLYFKDKNELFFALHQEAFMVLLGQFSKVTQVEDPLDKLVVMGKEYLTFAFENPELYDLMFLMSAPIETLDCCNEIWMEGIQAFNLVTQIVTECINKGYFKDQNAEDLSMTFWASVHGLASIHLRKRSTMFLESERIPRLERAFDVLIDMIKKL</sequence>
<dbReference type="PROSITE" id="PS50977">
    <property type="entry name" value="HTH_TETR_2"/>
    <property type="match status" value="1"/>
</dbReference>
<dbReference type="PRINTS" id="PR00455">
    <property type="entry name" value="HTHTETR"/>
</dbReference>
<evidence type="ECO:0000256" key="2">
    <source>
        <dbReference type="ARBA" id="ARBA00023125"/>
    </source>
</evidence>
<keyword evidence="3" id="KW-0804">Transcription</keyword>
<dbReference type="PANTHER" id="PTHR43479:SF11">
    <property type="entry name" value="ACREF_ENVCD OPERON REPRESSOR-RELATED"/>
    <property type="match status" value="1"/>
</dbReference>
<dbReference type="InterPro" id="IPR050624">
    <property type="entry name" value="HTH-type_Tx_Regulator"/>
</dbReference>
<dbReference type="Pfam" id="PF00440">
    <property type="entry name" value="TetR_N"/>
    <property type="match status" value="1"/>
</dbReference>
<dbReference type="InterPro" id="IPR025996">
    <property type="entry name" value="MT1864/Rv1816-like_C"/>
</dbReference>
<dbReference type="InterPro" id="IPR036271">
    <property type="entry name" value="Tet_transcr_reg_TetR-rel_C_sf"/>
</dbReference>
<keyword evidence="2 4" id="KW-0238">DNA-binding</keyword>
<dbReference type="Pfam" id="PF13305">
    <property type="entry name" value="TetR_C_33"/>
    <property type="match status" value="1"/>
</dbReference>
<reference evidence="7" key="1">
    <citation type="journal article" date="2019" name="Int. J. Syst. Evol. Microbiol.">
        <title>The Global Catalogue of Microorganisms (GCM) 10K type strain sequencing project: providing services to taxonomists for standard genome sequencing and annotation.</title>
        <authorList>
            <consortium name="The Broad Institute Genomics Platform"/>
            <consortium name="The Broad Institute Genome Sequencing Center for Infectious Disease"/>
            <person name="Wu L."/>
            <person name="Ma J."/>
        </authorList>
    </citation>
    <scope>NUCLEOTIDE SEQUENCE [LARGE SCALE GENOMIC DNA]</scope>
    <source>
        <strain evidence="7">CECT 7956</strain>
    </source>
</reference>